<evidence type="ECO:0000256" key="1">
    <source>
        <dbReference type="SAM" id="MobiDB-lite"/>
    </source>
</evidence>
<organism evidence="3 4">
    <name type="scientific">Streptomyces bikiniensis</name>
    <dbReference type="NCBI Taxonomy" id="1896"/>
    <lineage>
        <taxon>Bacteria</taxon>
        <taxon>Bacillati</taxon>
        <taxon>Actinomycetota</taxon>
        <taxon>Actinomycetes</taxon>
        <taxon>Kitasatosporales</taxon>
        <taxon>Streptomycetaceae</taxon>
        <taxon>Streptomyces</taxon>
    </lineage>
</organism>
<reference evidence="3 4" key="1">
    <citation type="submission" date="2024-10" db="EMBL/GenBank/DDBJ databases">
        <title>The Natural Products Discovery Center: Release of the First 8490 Sequenced Strains for Exploring Actinobacteria Biosynthetic Diversity.</title>
        <authorList>
            <person name="Kalkreuter E."/>
            <person name="Kautsar S.A."/>
            <person name="Yang D."/>
            <person name="Bader C.D."/>
            <person name="Teijaro C.N."/>
            <person name="Fluegel L."/>
            <person name="Davis C.M."/>
            <person name="Simpson J.R."/>
            <person name="Lauterbach L."/>
            <person name="Steele A.D."/>
            <person name="Gui C."/>
            <person name="Meng S."/>
            <person name="Li G."/>
            <person name="Viehrig K."/>
            <person name="Ye F."/>
            <person name="Su P."/>
            <person name="Kiefer A.F."/>
            <person name="Nichols A."/>
            <person name="Cepeda A.J."/>
            <person name="Yan W."/>
            <person name="Fan B."/>
            <person name="Jiang Y."/>
            <person name="Adhikari A."/>
            <person name="Zheng C.-J."/>
            <person name="Schuster L."/>
            <person name="Cowan T.M."/>
            <person name="Smanski M.J."/>
            <person name="Chevrette M.G."/>
            <person name="De Carvalho L.P.S."/>
            <person name="Shen B."/>
        </authorList>
    </citation>
    <scope>NUCLEOTIDE SEQUENCE [LARGE SCALE GENOMIC DNA]</scope>
    <source>
        <strain evidence="3 4">NPDC053346</strain>
    </source>
</reference>
<gene>
    <name evidence="3" type="ORF">ACIGW0_32275</name>
</gene>
<dbReference type="EMBL" id="JBITYT010000027">
    <property type="protein sequence ID" value="MFI9124018.1"/>
    <property type="molecule type" value="Genomic_DNA"/>
</dbReference>
<evidence type="ECO:0000256" key="2">
    <source>
        <dbReference type="SAM" id="Phobius"/>
    </source>
</evidence>
<proteinExistence type="predicted"/>
<dbReference type="RefSeq" id="WP_399622037.1">
    <property type="nucleotide sequence ID" value="NZ_JBITYT010000027.1"/>
</dbReference>
<evidence type="ECO:0000313" key="3">
    <source>
        <dbReference type="EMBL" id="MFI9124018.1"/>
    </source>
</evidence>
<keyword evidence="4" id="KW-1185">Reference proteome</keyword>
<accession>A0ABW8D2D4</accession>
<keyword evidence="2" id="KW-0472">Membrane</keyword>
<sequence>MRAEEGSFPATATATATVPEGGTADAEKPNWYVTGLLAAIACAVLRLGGVWTWWALLWAPLLLFAVALGAHDWRLTARHRPRLGAYERFVLVTAHLGVAVAVARIVTG</sequence>
<feature type="transmembrane region" description="Helical" evidence="2">
    <location>
        <begin position="53"/>
        <end position="73"/>
    </location>
</feature>
<feature type="region of interest" description="Disordered" evidence="1">
    <location>
        <begin position="1"/>
        <end position="25"/>
    </location>
</feature>
<protein>
    <submittedName>
        <fullName evidence="3">Uncharacterized protein</fullName>
    </submittedName>
</protein>
<keyword evidence="2" id="KW-0812">Transmembrane</keyword>
<keyword evidence="2" id="KW-1133">Transmembrane helix</keyword>
<feature type="transmembrane region" description="Helical" evidence="2">
    <location>
        <begin position="85"/>
        <end position="106"/>
    </location>
</feature>
<name>A0ABW8D2D4_STRBI</name>
<comment type="caution">
    <text evidence="3">The sequence shown here is derived from an EMBL/GenBank/DDBJ whole genome shotgun (WGS) entry which is preliminary data.</text>
</comment>
<dbReference type="Proteomes" id="UP001614391">
    <property type="component" value="Unassembled WGS sequence"/>
</dbReference>
<evidence type="ECO:0000313" key="4">
    <source>
        <dbReference type="Proteomes" id="UP001614391"/>
    </source>
</evidence>